<feature type="transmembrane region" description="Helical" evidence="1">
    <location>
        <begin position="71"/>
        <end position="90"/>
    </location>
</feature>
<keyword evidence="1" id="KW-1133">Transmembrane helix</keyword>
<sequence length="211" mass="24398">MEIFLLAFIVIVQNVAVFLDNYAIFYLTSRHNSSKIATAYTKKFQFDFLSRGFLFFTPPLLGLMLTRDNLYFLLLCLLISSIATLILTLLQSVNFSSKMRINFYFPLTKKNTFLLLIGLVIYAIYLYVPFYLNILSYFFKEHSLWIVQLSPALTAISSVFVVYYMDPKVAKFIDATKNKKNPSVLFELIAIRILGRITILLASIFIFIKLV</sequence>
<dbReference type="AlphaFoldDB" id="A0A0H4J2T4"/>
<feature type="transmembrane region" description="Helical" evidence="1">
    <location>
        <begin position="48"/>
        <end position="65"/>
    </location>
</feature>
<protein>
    <submittedName>
        <fullName evidence="2">Uncharacterized protein</fullName>
    </submittedName>
</protein>
<organism evidence="2 3">
    <name type="scientific">Methylophilales bacterium MBRS-H7</name>
    <dbReference type="NCBI Taxonomy" id="1623450"/>
    <lineage>
        <taxon>Bacteria</taxon>
        <taxon>Pseudomonadati</taxon>
        <taxon>Pseudomonadota</taxon>
        <taxon>Betaproteobacteria</taxon>
        <taxon>Nitrosomonadales</taxon>
        <taxon>OM43 clade</taxon>
    </lineage>
</organism>
<dbReference type="EMBL" id="CP011002">
    <property type="protein sequence ID" value="AKO66315.1"/>
    <property type="molecule type" value="Genomic_DNA"/>
</dbReference>
<feature type="transmembrane region" description="Helical" evidence="1">
    <location>
        <begin position="144"/>
        <end position="164"/>
    </location>
</feature>
<name>A0A0H4J2T4_9PROT</name>
<keyword evidence="1" id="KW-0472">Membrane</keyword>
<evidence type="ECO:0000313" key="3">
    <source>
        <dbReference type="Proteomes" id="UP000066549"/>
    </source>
</evidence>
<feature type="transmembrane region" description="Helical" evidence="1">
    <location>
        <begin position="184"/>
        <end position="208"/>
    </location>
</feature>
<evidence type="ECO:0000313" key="2">
    <source>
        <dbReference type="EMBL" id="AKO66315.1"/>
    </source>
</evidence>
<feature type="transmembrane region" description="Helical" evidence="1">
    <location>
        <begin position="111"/>
        <end position="132"/>
    </location>
</feature>
<dbReference type="Proteomes" id="UP000066549">
    <property type="component" value="Chromosome"/>
</dbReference>
<accession>A0A0H4J2T4</accession>
<evidence type="ECO:0000256" key="1">
    <source>
        <dbReference type="SAM" id="Phobius"/>
    </source>
</evidence>
<keyword evidence="3" id="KW-1185">Reference proteome</keyword>
<feature type="transmembrane region" description="Helical" evidence="1">
    <location>
        <begin position="6"/>
        <end position="27"/>
    </location>
</feature>
<gene>
    <name evidence="2" type="ORF">VI33_06535</name>
</gene>
<keyword evidence="1" id="KW-0812">Transmembrane</keyword>
<proteinExistence type="predicted"/>
<reference evidence="2 3" key="1">
    <citation type="submission" date="2015-03" db="EMBL/GenBank/DDBJ databases">
        <title>Comparative analysis of the OM43 clade including a novel species from Red Sea uncovers genomic and metabolic diversity among marine methylotrophs.</title>
        <authorList>
            <person name="Jimenez-Infante F."/>
            <person name="Ngugi D.K."/>
            <person name="Vinu M."/>
            <person name="Alam I."/>
            <person name="Kamau A."/>
            <person name="Blom J."/>
            <person name="Bajic V.B."/>
            <person name="Stingl U."/>
        </authorList>
    </citation>
    <scope>NUCLEOTIDE SEQUENCE [LARGE SCALE GENOMIC DNA]</scope>
    <source>
        <strain evidence="2 3">MBRSH7</strain>
    </source>
</reference>